<keyword evidence="6 8" id="KW-0472">Membrane</keyword>
<dbReference type="GO" id="GO:0016758">
    <property type="term" value="F:hexosyltransferase activity"/>
    <property type="evidence" value="ECO:0007669"/>
    <property type="project" value="InterPro"/>
</dbReference>
<evidence type="ECO:0000313" key="10">
    <source>
        <dbReference type="Proteomes" id="UP000077381"/>
    </source>
</evidence>
<name>A0A177HZM3_9ACTN</name>
<comment type="caution">
    <text evidence="9">The sequence shown here is derived from an EMBL/GenBank/DDBJ whole genome shotgun (WGS) entry which is preliminary data.</text>
</comment>
<dbReference type="STRING" id="1716141.STSP_03670"/>
<feature type="transmembrane region" description="Helical" evidence="8">
    <location>
        <begin position="271"/>
        <end position="292"/>
    </location>
</feature>
<dbReference type="Proteomes" id="UP000077381">
    <property type="component" value="Unassembled WGS sequence"/>
</dbReference>
<gene>
    <name evidence="9" type="ORF">STSP_03670</name>
</gene>
<evidence type="ECO:0008006" key="11">
    <source>
        <dbReference type="Google" id="ProtNLM"/>
    </source>
</evidence>
<feature type="transmembrane region" description="Helical" evidence="8">
    <location>
        <begin position="211"/>
        <end position="230"/>
    </location>
</feature>
<sequence length="413" mass="43313">MNKDEGGMPGVTDEADTAPSCQARDWLLQPAGPLAGTLLALVLVARAVRVAVVSAGGGMDNAFVVRAAAAWLDGGAPYADRRFLYLPSAVIAAAPQAMLPSSVVRVVVPLLVVGALVAGWACALRIFGVPWRSRFAVLGLLGTVLFWAPFGHLVNLGNWTVTAAFALPLALLLADRGRWAAAGAVVGAAVALKPLLAPIALLFVFARQWRALGWMVGVPAAASVCAGLVMPDPAGFLTRTLPFLLRGGDGLMRPYDVSAVAVLPRLGVPQVVAVLVAAAGAAAGVSCAWRRWRCGDPGPARLVETAVMLMLATFVISRPSYDHYLVVVLPLLLAGALRPGAVARSPWFWVALVPQVPGFTLPYVEGATRRAFKDFITLCALVATVGAHCARARPPRPPGYPETRQVSLCDRSF</sequence>
<evidence type="ECO:0000256" key="1">
    <source>
        <dbReference type="ARBA" id="ARBA00004651"/>
    </source>
</evidence>
<dbReference type="RefSeq" id="WP_232789486.1">
    <property type="nucleotide sequence ID" value="NZ_LOHS01000021.1"/>
</dbReference>
<evidence type="ECO:0000256" key="2">
    <source>
        <dbReference type="ARBA" id="ARBA00022475"/>
    </source>
</evidence>
<comment type="similarity">
    <text evidence="7">Belongs to the glycosyltransferase 87 family.</text>
</comment>
<feature type="transmembrane region" description="Helical" evidence="8">
    <location>
        <begin position="134"/>
        <end position="150"/>
    </location>
</feature>
<feature type="transmembrane region" description="Helical" evidence="8">
    <location>
        <begin position="181"/>
        <end position="205"/>
    </location>
</feature>
<reference evidence="9 10" key="1">
    <citation type="submission" date="2015-12" db="EMBL/GenBank/DDBJ databases">
        <title>Genome sequence of Streptomyces sp. G25.</title>
        <authorList>
            <person name="Poehlein A."/>
            <person name="Roettig A."/>
            <person name="Hiessl S."/>
            <person name="Hauschild P."/>
            <person name="Schauer J."/>
            <person name="Madkour M.H."/>
            <person name="Al-Ansari A.M."/>
            <person name="Almakishah N.H."/>
            <person name="Steinbuechel A."/>
            <person name="Daniel R."/>
        </authorList>
    </citation>
    <scope>NUCLEOTIDE SEQUENCE [LARGE SCALE GENOMIC DNA]</scope>
    <source>
        <strain evidence="10">G25(2015)</strain>
    </source>
</reference>
<keyword evidence="2" id="KW-1003">Cell membrane</keyword>
<evidence type="ECO:0000313" key="9">
    <source>
        <dbReference type="EMBL" id="OAH16292.1"/>
    </source>
</evidence>
<dbReference type="EMBL" id="LOHS01000021">
    <property type="protein sequence ID" value="OAH16292.1"/>
    <property type="molecule type" value="Genomic_DNA"/>
</dbReference>
<dbReference type="GO" id="GO:0005886">
    <property type="term" value="C:plasma membrane"/>
    <property type="evidence" value="ECO:0007669"/>
    <property type="project" value="UniProtKB-SubCell"/>
</dbReference>
<accession>A0A177HZM3</accession>
<proteinExistence type="inferred from homology"/>
<dbReference type="Pfam" id="PF09594">
    <property type="entry name" value="GT87"/>
    <property type="match status" value="1"/>
</dbReference>
<dbReference type="InterPro" id="IPR018584">
    <property type="entry name" value="GT87"/>
</dbReference>
<dbReference type="AlphaFoldDB" id="A0A177HZM3"/>
<comment type="subcellular location">
    <subcellularLocation>
        <location evidence="1">Cell membrane</location>
        <topology evidence="1">Multi-pass membrane protein</topology>
    </subcellularLocation>
</comment>
<evidence type="ECO:0000256" key="6">
    <source>
        <dbReference type="ARBA" id="ARBA00023136"/>
    </source>
</evidence>
<evidence type="ECO:0000256" key="3">
    <source>
        <dbReference type="ARBA" id="ARBA00022679"/>
    </source>
</evidence>
<evidence type="ECO:0000256" key="7">
    <source>
        <dbReference type="ARBA" id="ARBA00024033"/>
    </source>
</evidence>
<evidence type="ECO:0000256" key="5">
    <source>
        <dbReference type="ARBA" id="ARBA00022989"/>
    </source>
</evidence>
<dbReference type="PATRIC" id="fig|1716141.3.peg.386"/>
<organism evidence="9 10">
    <name type="scientific">Streptomyces jeddahensis</name>
    <dbReference type="NCBI Taxonomy" id="1716141"/>
    <lineage>
        <taxon>Bacteria</taxon>
        <taxon>Bacillati</taxon>
        <taxon>Actinomycetota</taxon>
        <taxon>Actinomycetes</taxon>
        <taxon>Kitasatosporales</taxon>
        <taxon>Streptomycetaceae</taxon>
        <taxon>Streptomyces</taxon>
    </lineage>
</organism>
<protein>
    <recommendedName>
        <fullName evidence="11">DUF2029 domain-containing protein</fullName>
    </recommendedName>
</protein>
<keyword evidence="4 8" id="KW-0812">Transmembrane</keyword>
<keyword evidence="3" id="KW-0808">Transferase</keyword>
<evidence type="ECO:0000256" key="4">
    <source>
        <dbReference type="ARBA" id="ARBA00022692"/>
    </source>
</evidence>
<feature type="transmembrane region" description="Helical" evidence="8">
    <location>
        <begin position="106"/>
        <end position="127"/>
    </location>
</feature>
<evidence type="ECO:0000256" key="8">
    <source>
        <dbReference type="SAM" id="Phobius"/>
    </source>
</evidence>
<keyword evidence="10" id="KW-1185">Reference proteome</keyword>
<keyword evidence="5 8" id="KW-1133">Transmembrane helix</keyword>